<evidence type="ECO:0000313" key="2">
    <source>
        <dbReference type="EnsemblMetazoa" id="Aqu2.1.08555_001"/>
    </source>
</evidence>
<reference evidence="2" key="1">
    <citation type="submission" date="2017-05" db="UniProtKB">
        <authorList>
            <consortium name="EnsemblMetazoa"/>
        </authorList>
    </citation>
    <scope>IDENTIFICATION</scope>
</reference>
<dbReference type="EnsemblMetazoa" id="Aqu2.1.08555_001">
    <property type="protein sequence ID" value="Aqu2.1.08555_001"/>
    <property type="gene ID" value="Aqu2.1.08555"/>
</dbReference>
<dbReference type="InParanoid" id="A0A1X7T291"/>
<evidence type="ECO:0000256" key="1">
    <source>
        <dbReference type="SAM" id="MobiDB-lite"/>
    </source>
</evidence>
<organism evidence="2">
    <name type="scientific">Amphimedon queenslandica</name>
    <name type="common">Sponge</name>
    <dbReference type="NCBI Taxonomy" id="400682"/>
    <lineage>
        <taxon>Eukaryota</taxon>
        <taxon>Metazoa</taxon>
        <taxon>Porifera</taxon>
        <taxon>Demospongiae</taxon>
        <taxon>Heteroscleromorpha</taxon>
        <taxon>Haplosclerida</taxon>
        <taxon>Niphatidae</taxon>
        <taxon>Amphimedon</taxon>
    </lineage>
</organism>
<protein>
    <submittedName>
        <fullName evidence="2">Uncharacterized protein</fullName>
    </submittedName>
</protein>
<dbReference type="AlphaFoldDB" id="A0A1X7T291"/>
<feature type="compositionally biased region" description="Pro residues" evidence="1">
    <location>
        <begin position="70"/>
        <end position="81"/>
    </location>
</feature>
<accession>A0A1X7T291</accession>
<proteinExistence type="predicted"/>
<sequence length="101" mass="11330">MSIHIDNLEARVISTENRLNEAFIRISTLEDKFQMSQQPPLLPNTSPPEHLKDTDVSYILCKSDDDDDPVLPPPVQPPPPTAHYSYMPAAPLYVHQTGKPP</sequence>
<name>A0A1X7T291_AMPQE</name>
<feature type="region of interest" description="Disordered" evidence="1">
    <location>
        <begin position="62"/>
        <end position="86"/>
    </location>
</feature>